<dbReference type="Pfam" id="PF00144">
    <property type="entry name" value="Beta-lactamase"/>
    <property type="match status" value="1"/>
</dbReference>
<comment type="caution">
    <text evidence="2">The sequence shown here is derived from an EMBL/GenBank/DDBJ whole genome shotgun (WGS) entry which is preliminary data.</text>
</comment>
<dbReference type="Gene3D" id="3.40.710.10">
    <property type="entry name" value="DD-peptidase/beta-lactamase superfamily"/>
    <property type="match status" value="1"/>
</dbReference>
<organism evidence="2 3">
    <name type="scientific">Paenibacillus profundus</name>
    <dbReference type="NCBI Taxonomy" id="1173085"/>
    <lineage>
        <taxon>Bacteria</taxon>
        <taxon>Bacillati</taxon>
        <taxon>Bacillota</taxon>
        <taxon>Bacilli</taxon>
        <taxon>Bacillales</taxon>
        <taxon>Paenibacillaceae</taxon>
        <taxon>Paenibacillus</taxon>
    </lineage>
</organism>
<sequence length="330" mass="37360">MSSIAKEVLYKMEIHTHIDQFLIEQGFNGSFLFAYEGSVRLCKGYGWADMEQKRPNDKHTIFKIASIGKQFTAAAIMLLQQRGQLDVQDALAHYVPELPGLGYVTLHQLLTHAAGLDEDVHVNWDVDEDLEPLRLEAMDRIAPTYKVGSFHYSNFGYALLGLIVERASGRKYETFIHEELFLPLHMERTGGHLASYLAEKNRAIGYAEGKAAWKQDIPSYNSAGSILYSTVKDLYRWERAFHATQLIGSEGVRAMFTPHVAIDNERGYGYGWMIYSERRNTAYHNGSLAGFRSTLYRNTDKDAVLIALSNLGDTGLEPIERLKQDIASWL</sequence>
<feature type="domain" description="Beta-lactamase-related" evidence="1">
    <location>
        <begin position="18"/>
        <end position="314"/>
    </location>
</feature>
<name>A0ABS8YCY6_9BACL</name>
<evidence type="ECO:0000313" key="2">
    <source>
        <dbReference type="EMBL" id="MCE5168210.1"/>
    </source>
</evidence>
<evidence type="ECO:0000259" key="1">
    <source>
        <dbReference type="Pfam" id="PF00144"/>
    </source>
</evidence>
<evidence type="ECO:0000313" key="3">
    <source>
        <dbReference type="Proteomes" id="UP001199916"/>
    </source>
</evidence>
<reference evidence="2 3" key="1">
    <citation type="submission" date="2021-11" db="EMBL/GenBank/DDBJ databases">
        <title>Draft genome sequence of Paenibacillus profundus YoMME, a new Gram-positive bacteria with exoelectrogenic properties.</title>
        <authorList>
            <person name="Hubenova Y."/>
            <person name="Hubenova E."/>
            <person name="Manasiev Y."/>
            <person name="Peykov S."/>
            <person name="Mitov M."/>
        </authorList>
    </citation>
    <scope>NUCLEOTIDE SEQUENCE [LARGE SCALE GENOMIC DNA]</scope>
    <source>
        <strain evidence="2 3">YoMME</strain>
    </source>
</reference>
<dbReference type="SUPFAM" id="SSF56601">
    <property type="entry name" value="beta-lactamase/transpeptidase-like"/>
    <property type="match status" value="1"/>
</dbReference>
<dbReference type="Proteomes" id="UP001199916">
    <property type="component" value="Unassembled WGS sequence"/>
</dbReference>
<dbReference type="EMBL" id="JAJNBZ010000001">
    <property type="protein sequence ID" value="MCE5168210.1"/>
    <property type="molecule type" value="Genomic_DNA"/>
</dbReference>
<accession>A0ABS8YCY6</accession>
<dbReference type="InterPro" id="IPR050491">
    <property type="entry name" value="AmpC-like"/>
</dbReference>
<gene>
    <name evidence="2" type="ORF">LQV63_02590</name>
</gene>
<dbReference type="PANTHER" id="PTHR46825:SF9">
    <property type="entry name" value="BETA-LACTAMASE-RELATED DOMAIN-CONTAINING PROTEIN"/>
    <property type="match status" value="1"/>
</dbReference>
<protein>
    <submittedName>
        <fullName evidence="2">Beta-lactamase family protein</fullName>
    </submittedName>
</protein>
<proteinExistence type="predicted"/>
<dbReference type="InterPro" id="IPR001466">
    <property type="entry name" value="Beta-lactam-related"/>
</dbReference>
<dbReference type="InterPro" id="IPR012338">
    <property type="entry name" value="Beta-lactam/transpept-like"/>
</dbReference>
<dbReference type="PANTHER" id="PTHR46825">
    <property type="entry name" value="D-ALANYL-D-ALANINE-CARBOXYPEPTIDASE/ENDOPEPTIDASE AMPH"/>
    <property type="match status" value="1"/>
</dbReference>
<keyword evidence="3" id="KW-1185">Reference proteome</keyword>